<reference evidence="5 6" key="1">
    <citation type="submission" date="2019-02" db="EMBL/GenBank/DDBJ databases">
        <title>Draft genome sequences of novel Actinobacteria.</title>
        <authorList>
            <person name="Sahin N."/>
            <person name="Ay H."/>
            <person name="Saygin H."/>
        </authorList>
    </citation>
    <scope>NUCLEOTIDE SEQUENCE [LARGE SCALE GENOMIC DNA]</scope>
    <source>
        <strain evidence="5 6">KC603</strain>
    </source>
</reference>
<organism evidence="5 6">
    <name type="scientific">Jiangella ureilytica</name>
    <dbReference type="NCBI Taxonomy" id="2530374"/>
    <lineage>
        <taxon>Bacteria</taxon>
        <taxon>Bacillati</taxon>
        <taxon>Actinomycetota</taxon>
        <taxon>Actinomycetes</taxon>
        <taxon>Jiangellales</taxon>
        <taxon>Jiangellaceae</taxon>
        <taxon>Jiangella</taxon>
    </lineage>
</organism>
<dbReference type="GO" id="GO:0003700">
    <property type="term" value="F:DNA-binding transcription factor activity"/>
    <property type="evidence" value="ECO:0007669"/>
    <property type="project" value="TreeGrafter"/>
</dbReference>
<dbReference type="Pfam" id="PF00356">
    <property type="entry name" value="LacI"/>
    <property type="match status" value="1"/>
</dbReference>
<feature type="domain" description="HTH lacI-type" evidence="4">
    <location>
        <begin position="26"/>
        <end position="80"/>
    </location>
</feature>
<keyword evidence="6" id="KW-1185">Reference proteome</keyword>
<dbReference type="OrthoDB" id="3467214at2"/>
<evidence type="ECO:0000259" key="4">
    <source>
        <dbReference type="PROSITE" id="PS50932"/>
    </source>
</evidence>
<gene>
    <name evidence="5" type="ORF">E1212_22460</name>
</gene>
<evidence type="ECO:0000256" key="2">
    <source>
        <dbReference type="ARBA" id="ARBA00023125"/>
    </source>
</evidence>
<evidence type="ECO:0000256" key="3">
    <source>
        <dbReference type="ARBA" id="ARBA00023163"/>
    </source>
</evidence>
<dbReference type="SUPFAM" id="SSF47413">
    <property type="entry name" value="lambda repressor-like DNA-binding domains"/>
    <property type="match status" value="1"/>
</dbReference>
<dbReference type="Gene3D" id="1.10.260.40">
    <property type="entry name" value="lambda repressor-like DNA-binding domains"/>
    <property type="match status" value="1"/>
</dbReference>
<dbReference type="PANTHER" id="PTHR30146:SF109">
    <property type="entry name" value="HTH-TYPE TRANSCRIPTIONAL REGULATOR GALS"/>
    <property type="match status" value="1"/>
</dbReference>
<dbReference type="InterPro" id="IPR028082">
    <property type="entry name" value="Peripla_BP_I"/>
</dbReference>
<dbReference type="GO" id="GO:0000976">
    <property type="term" value="F:transcription cis-regulatory region binding"/>
    <property type="evidence" value="ECO:0007669"/>
    <property type="project" value="TreeGrafter"/>
</dbReference>
<comment type="caution">
    <text evidence="5">The sequence shown here is derived from an EMBL/GenBank/DDBJ whole genome shotgun (WGS) entry which is preliminary data.</text>
</comment>
<sequence>MLSSDADGLSSRGAAVEIADRPRREVTLADVARAAGVSKSTASKALRDKYGVGADTRTRVREVAEKLGFRPSAVARQLTAGRTGTVGILTNDLEGRFVIPILAGAEDALGAGELSVILCDARGDAIRERRHLRTLLERRIDGLIVVGGARTEPRPSLGRDLPLPVVYAYAPSADPEDVSVAADDRLGGLLAAEHLWSIGRRSIAYIGGDPTYDASRERAEGARAALAALGGELITAPMSAGSWTERWGRLATARLLDEQPGIDAFIAASDMLARAALDVLRDRRLRVPDDVAVMGFDNWPIIVTNTRPELTSVDLGLQELGRYAASRIFAALSGEEVAPGLDLRPVRVVVRDSTVRNDVAAD</sequence>
<dbReference type="SUPFAM" id="SSF53822">
    <property type="entry name" value="Periplasmic binding protein-like I"/>
    <property type="match status" value="1"/>
</dbReference>
<dbReference type="PROSITE" id="PS00356">
    <property type="entry name" value="HTH_LACI_1"/>
    <property type="match status" value="1"/>
</dbReference>
<keyword evidence="2" id="KW-0238">DNA-binding</keyword>
<dbReference type="Gene3D" id="3.40.50.2300">
    <property type="match status" value="2"/>
</dbReference>
<proteinExistence type="predicted"/>
<dbReference type="SMART" id="SM00354">
    <property type="entry name" value="HTH_LACI"/>
    <property type="match status" value="1"/>
</dbReference>
<dbReference type="Pfam" id="PF13377">
    <property type="entry name" value="Peripla_BP_3"/>
    <property type="match status" value="1"/>
</dbReference>
<evidence type="ECO:0000313" key="5">
    <source>
        <dbReference type="EMBL" id="TDC48039.1"/>
    </source>
</evidence>
<keyword evidence="3" id="KW-0804">Transcription</keyword>
<dbReference type="InterPro" id="IPR046335">
    <property type="entry name" value="LacI/GalR-like_sensor"/>
</dbReference>
<keyword evidence="1" id="KW-0805">Transcription regulation</keyword>
<name>A0A4R4RGS4_9ACTN</name>
<protein>
    <submittedName>
        <fullName evidence="5">LacI family transcriptional regulator</fullName>
    </submittedName>
</protein>
<dbReference type="EMBL" id="SMKL01000063">
    <property type="protein sequence ID" value="TDC48039.1"/>
    <property type="molecule type" value="Genomic_DNA"/>
</dbReference>
<dbReference type="InterPro" id="IPR010982">
    <property type="entry name" value="Lambda_DNA-bd_dom_sf"/>
</dbReference>
<accession>A0A4R4RGS4</accession>
<dbReference type="AlphaFoldDB" id="A0A4R4RGS4"/>
<dbReference type="PANTHER" id="PTHR30146">
    <property type="entry name" value="LACI-RELATED TRANSCRIPTIONAL REPRESSOR"/>
    <property type="match status" value="1"/>
</dbReference>
<evidence type="ECO:0000256" key="1">
    <source>
        <dbReference type="ARBA" id="ARBA00023015"/>
    </source>
</evidence>
<dbReference type="CDD" id="cd01392">
    <property type="entry name" value="HTH_LacI"/>
    <property type="match status" value="1"/>
</dbReference>
<dbReference type="InterPro" id="IPR000843">
    <property type="entry name" value="HTH_LacI"/>
</dbReference>
<evidence type="ECO:0000313" key="6">
    <source>
        <dbReference type="Proteomes" id="UP000295621"/>
    </source>
</evidence>
<dbReference type="Proteomes" id="UP000295621">
    <property type="component" value="Unassembled WGS sequence"/>
</dbReference>
<dbReference type="PROSITE" id="PS50932">
    <property type="entry name" value="HTH_LACI_2"/>
    <property type="match status" value="1"/>
</dbReference>